<keyword evidence="23" id="KW-1185">Reference proteome</keyword>
<dbReference type="InterPro" id="IPR020904">
    <property type="entry name" value="Sc_DH/Rdtase_CS"/>
</dbReference>
<name>A0ABM1MDD1_NICVS</name>
<comment type="similarity">
    <text evidence="1 22">Belongs to the short-chain dehydrogenases/reductases (SDR) family.</text>
</comment>
<accession>A0ABM1MDD1</accession>
<evidence type="ECO:0000256" key="20">
    <source>
        <dbReference type="ARBA" id="ARBA00049151"/>
    </source>
</evidence>
<dbReference type="PROSITE" id="PS00061">
    <property type="entry name" value="ADH_SHORT"/>
    <property type="match status" value="1"/>
</dbReference>
<comment type="function">
    <text evidence="8">Catalyzes the NAD-dependent dehydrogenation (oxidation) of a broad array of hydroxylated polyunsaturated fatty acids (mainly eicosanoids and docosanoids, including prostaglandins, lipoxins and resolvins), yielding their corresponding keto (oxo) metabolites. Decreases the levels of the pro-proliferative prostaglandins such as prostaglandin E2 (whose activity is increased in cancer because of an increase in the expression of cyclooxygenase 2) and generates oxo-fatty acid products that can profoundly influence cell function by abrogating pro-inflammatory cytokine expression. Converts resolvins E1, D1 and D2 to their oxo products, which represents a mode of resolvin inactivation. Resolvin E1 plays important roles during the resolution phase of acute inflammation, while resolvins D1 and D2 have a unique role in obesity-induced adipose inflammation.</text>
</comment>
<dbReference type="SUPFAM" id="SSF51735">
    <property type="entry name" value="NAD(P)-binding Rossmann-fold domains"/>
    <property type="match status" value="1"/>
</dbReference>
<dbReference type="PANTHER" id="PTHR44229">
    <property type="entry name" value="15-HYDROXYPROSTAGLANDIN DEHYDROGENASE [NAD(+)]"/>
    <property type="match status" value="1"/>
</dbReference>
<gene>
    <name evidence="24" type="primary">LOC108559745</name>
</gene>
<dbReference type="EC" id="1.1.1.232" evidence="4"/>
<comment type="catalytic activity">
    <reaction evidence="21">
        <text>resolvin E1 + NAD(+) = 18-oxo-resolvin E1 + NADH + H(+)</text>
        <dbReference type="Rhea" id="RHEA:49244"/>
        <dbReference type="ChEBI" id="CHEBI:15378"/>
        <dbReference type="ChEBI" id="CHEBI:57540"/>
        <dbReference type="ChEBI" id="CHEBI:57945"/>
        <dbReference type="ChEBI" id="CHEBI:91000"/>
        <dbReference type="ChEBI" id="CHEBI:91001"/>
    </reaction>
    <physiologicalReaction direction="left-to-right" evidence="21">
        <dbReference type="Rhea" id="RHEA:49245"/>
    </physiologicalReaction>
</comment>
<comment type="catalytic activity">
    <reaction evidence="11">
        <text>14-hydroxy-(4Z,7Z,10Z,12E,16Z,19Z)-docosahexaenoate + NAD(+) = 14-oxo-(4Z,7Z,10Z,12E,16Z,19Z)-docosahexaenoate + NADH + H(+)</text>
        <dbReference type="Rhea" id="RHEA:48952"/>
        <dbReference type="ChEBI" id="CHEBI:15378"/>
        <dbReference type="ChEBI" id="CHEBI:57540"/>
        <dbReference type="ChEBI" id="CHEBI:57945"/>
        <dbReference type="ChEBI" id="CHEBI:90866"/>
        <dbReference type="ChEBI" id="CHEBI:90867"/>
    </reaction>
    <physiologicalReaction direction="left-to-right" evidence="11">
        <dbReference type="Rhea" id="RHEA:48953"/>
    </physiologicalReaction>
</comment>
<dbReference type="PRINTS" id="PR00081">
    <property type="entry name" value="GDHRDH"/>
</dbReference>
<organism evidence="23 24">
    <name type="scientific">Nicrophorus vespilloides</name>
    <name type="common">Boreal carrion beetle</name>
    <dbReference type="NCBI Taxonomy" id="110193"/>
    <lineage>
        <taxon>Eukaryota</taxon>
        <taxon>Metazoa</taxon>
        <taxon>Ecdysozoa</taxon>
        <taxon>Arthropoda</taxon>
        <taxon>Hexapoda</taxon>
        <taxon>Insecta</taxon>
        <taxon>Pterygota</taxon>
        <taxon>Neoptera</taxon>
        <taxon>Endopterygota</taxon>
        <taxon>Coleoptera</taxon>
        <taxon>Polyphaga</taxon>
        <taxon>Staphyliniformia</taxon>
        <taxon>Silphidae</taxon>
        <taxon>Nicrophorinae</taxon>
        <taxon>Nicrophorus</taxon>
    </lineage>
</organism>
<evidence type="ECO:0000256" key="15">
    <source>
        <dbReference type="ARBA" id="ARBA00048393"/>
    </source>
</evidence>
<evidence type="ECO:0000256" key="13">
    <source>
        <dbReference type="ARBA" id="ARBA00048144"/>
    </source>
</evidence>
<evidence type="ECO:0000256" key="6">
    <source>
        <dbReference type="ARBA" id="ARBA00041812"/>
    </source>
</evidence>
<sequence length="260" mass="28853">MMFEVEGTVAIVTGALGGIGRVLVRSLLANKAKGVALLDISDAQAEKFQASLEKEFGPNKTLFLKVDVTDFEKVKDAFQKTVDHFGNLDIVVNNAGIAGNIELVIKINLLATIQISNFAFFDFLPKHRQGKEGVIINIASVAGLFPYHMLPYYSASKHGVVAYTQAMGTMAHYQHTQVKIMAICPGATDTEIWKNLQEYYRQFINDMELIYQSAEILGDSLIKVLKEGNNGSVWVSKNSEPAFEFDYKSETMPILLKHVK</sequence>
<dbReference type="Proteomes" id="UP000695000">
    <property type="component" value="Unplaced"/>
</dbReference>
<evidence type="ECO:0000256" key="9">
    <source>
        <dbReference type="ARBA" id="ARBA00047325"/>
    </source>
</evidence>
<evidence type="ECO:0000256" key="3">
    <source>
        <dbReference type="ARBA" id="ARBA00038968"/>
    </source>
</evidence>
<evidence type="ECO:0000256" key="18">
    <source>
        <dbReference type="ARBA" id="ARBA00048739"/>
    </source>
</evidence>
<evidence type="ECO:0000256" key="10">
    <source>
        <dbReference type="ARBA" id="ARBA00047672"/>
    </source>
</evidence>
<reference evidence="24" key="1">
    <citation type="submission" date="2025-08" db="UniProtKB">
        <authorList>
            <consortium name="RefSeq"/>
        </authorList>
    </citation>
    <scope>IDENTIFICATION</scope>
    <source>
        <tissue evidence="24">Whole Larva</tissue>
    </source>
</reference>
<evidence type="ECO:0000256" key="12">
    <source>
        <dbReference type="ARBA" id="ARBA00048140"/>
    </source>
</evidence>
<comment type="catalytic activity">
    <reaction evidence="18">
        <text>prostaglandin E2 + NAD(+) = 15-oxoprostaglandin E2 + NADH + H(+)</text>
        <dbReference type="Rhea" id="RHEA:11876"/>
        <dbReference type="ChEBI" id="CHEBI:15378"/>
        <dbReference type="ChEBI" id="CHEBI:57400"/>
        <dbReference type="ChEBI" id="CHEBI:57540"/>
        <dbReference type="ChEBI" id="CHEBI:57945"/>
        <dbReference type="ChEBI" id="CHEBI:606564"/>
        <dbReference type="EC" id="1.1.1.141"/>
    </reaction>
    <physiologicalReaction direction="left-to-right" evidence="18">
        <dbReference type="Rhea" id="RHEA:11877"/>
    </physiologicalReaction>
</comment>
<dbReference type="RefSeq" id="XP_017772581.1">
    <property type="nucleotide sequence ID" value="XM_017917092.1"/>
</dbReference>
<evidence type="ECO:0000256" key="22">
    <source>
        <dbReference type="RuleBase" id="RU000363"/>
    </source>
</evidence>
<evidence type="ECO:0000256" key="8">
    <source>
        <dbReference type="ARBA" id="ARBA00045705"/>
    </source>
</evidence>
<comment type="catalytic activity">
    <reaction evidence="16">
        <text>lipoxin A4 + NAD(+) = 15-oxo-(5S,6R)-dihydroxy-(7E,9E,11Z,13E)-eicosatetraenoate + NADH + H(+)</text>
        <dbReference type="Rhea" id="RHEA:41572"/>
        <dbReference type="ChEBI" id="CHEBI:15378"/>
        <dbReference type="ChEBI" id="CHEBI:57540"/>
        <dbReference type="ChEBI" id="CHEBI:57945"/>
        <dbReference type="ChEBI" id="CHEBI:67026"/>
        <dbReference type="ChEBI" id="CHEBI:78311"/>
    </reaction>
    <physiologicalReaction direction="left-to-right" evidence="16">
        <dbReference type="Rhea" id="RHEA:41573"/>
    </physiologicalReaction>
</comment>
<evidence type="ECO:0000256" key="21">
    <source>
        <dbReference type="ARBA" id="ARBA00049188"/>
    </source>
</evidence>
<evidence type="ECO:0000313" key="24">
    <source>
        <dbReference type="RefSeq" id="XP_017772581.1"/>
    </source>
</evidence>
<evidence type="ECO:0000256" key="16">
    <source>
        <dbReference type="ARBA" id="ARBA00048535"/>
    </source>
</evidence>
<dbReference type="PRINTS" id="PR00080">
    <property type="entry name" value="SDRFAMILY"/>
</dbReference>
<dbReference type="Gene3D" id="3.40.50.720">
    <property type="entry name" value="NAD(P)-binding Rossmann-like Domain"/>
    <property type="match status" value="1"/>
</dbReference>
<proteinExistence type="inferred from homology"/>
<dbReference type="InterPro" id="IPR002347">
    <property type="entry name" value="SDR_fam"/>
</dbReference>
<protein>
    <recommendedName>
        <fullName evidence="5">15-hydroxyprostaglandin dehydrogenase [NAD(+)]</fullName>
        <ecNumber evidence="3">1.1.1.141</ecNumber>
        <ecNumber evidence="4">1.1.1.232</ecNumber>
    </recommendedName>
    <alternativeName>
        <fullName evidence="7">Eicosanoid/docosanoid dehydrogenase [NAD(+)]</fullName>
    </alternativeName>
    <alternativeName>
        <fullName evidence="6">Prostaglandin dehydrogenase 1</fullName>
    </alternativeName>
</protein>
<dbReference type="GeneID" id="108559745"/>
<dbReference type="Pfam" id="PF00106">
    <property type="entry name" value="adh_short"/>
    <property type="match status" value="1"/>
</dbReference>
<comment type="catalytic activity">
    <reaction evidence="17">
        <text>prostaglandin A1 + NAD(+) = 15-oxo-prostaglandin A1 + NADH + H(+)</text>
        <dbReference type="Rhea" id="RHEA:41263"/>
        <dbReference type="ChEBI" id="CHEBI:15378"/>
        <dbReference type="ChEBI" id="CHEBI:57398"/>
        <dbReference type="ChEBI" id="CHEBI:57540"/>
        <dbReference type="ChEBI" id="CHEBI:57945"/>
        <dbReference type="ChEBI" id="CHEBI:85072"/>
    </reaction>
    <physiologicalReaction direction="left-to-right" evidence="17">
        <dbReference type="Rhea" id="RHEA:41264"/>
    </physiologicalReaction>
</comment>
<evidence type="ECO:0000256" key="1">
    <source>
        <dbReference type="ARBA" id="ARBA00006484"/>
    </source>
</evidence>
<comment type="catalytic activity">
    <reaction evidence="13">
        <text>(11R)-hydroxy-(5Z,8Z,12E,14Z)-eicosatetraenoate + NAD(+) = 11-oxo-(5Z,8Z,12E,14Z)-eicosatetraenoate + NADH + H(+)</text>
        <dbReference type="Rhea" id="RHEA:48640"/>
        <dbReference type="ChEBI" id="CHEBI:15378"/>
        <dbReference type="ChEBI" id="CHEBI:57540"/>
        <dbReference type="ChEBI" id="CHEBI:57945"/>
        <dbReference type="ChEBI" id="CHEBI:78836"/>
        <dbReference type="ChEBI" id="CHEBI:90697"/>
    </reaction>
    <physiologicalReaction direction="left-to-right" evidence="13">
        <dbReference type="Rhea" id="RHEA:48641"/>
    </physiologicalReaction>
</comment>
<keyword evidence="2" id="KW-0560">Oxidoreductase</keyword>
<dbReference type="InterPro" id="IPR036291">
    <property type="entry name" value="NAD(P)-bd_dom_sf"/>
</dbReference>
<comment type="catalytic activity">
    <reaction evidence="12">
        <text>15-oxo-(5S,6R)-dihydroxy-(7E,9E,11Z)-eicosatrienoate + NADH + H(+) = (5S,6R,15S)-trihydroxy-(7E,9E,11Z)-eicosatrienoate + NAD(+)</text>
        <dbReference type="Rhea" id="RHEA:41596"/>
        <dbReference type="ChEBI" id="CHEBI:15378"/>
        <dbReference type="ChEBI" id="CHEBI:57540"/>
        <dbReference type="ChEBI" id="CHEBI:57945"/>
        <dbReference type="ChEBI" id="CHEBI:78325"/>
        <dbReference type="ChEBI" id="CHEBI:78329"/>
    </reaction>
    <physiologicalReaction direction="left-to-right" evidence="12">
        <dbReference type="Rhea" id="RHEA:41597"/>
    </physiologicalReaction>
</comment>
<evidence type="ECO:0000313" key="23">
    <source>
        <dbReference type="Proteomes" id="UP000695000"/>
    </source>
</evidence>
<evidence type="ECO:0000256" key="11">
    <source>
        <dbReference type="ARBA" id="ARBA00048008"/>
    </source>
</evidence>
<evidence type="ECO:0000256" key="4">
    <source>
        <dbReference type="ARBA" id="ARBA00039060"/>
    </source>
</evidence>
<comment type="catalytic activity">
    <reaction evidence="9">
        <text>prostaglandin E1 + NAD(+) = 15-oxoprostaglandin E1 + NADH + H(+)</text>
        <dbReference type="Rhea" id="RHEA:16477"/>
        <dbReference type="ChEBI" id="CHEBI:15378"/>
        <dbReference type="ChEBI" id="CHEBI:57397"/>
        <dbReference type="ChEBI" id="CHEBI:57401"/>
        <dbReference type="ChEBI" id="CHEBI:57540"/>
        <dbReference type="ChEBI" id="CHEBI:57945"/>
    </reaction>
    <physiologicalReaction direction="left-to-right" evidence="9">
        <dbReference type="Rhea" id="RHEA:16478"/>
    </physiologicalReaction>
</comment>
<evidence type="ECO:0000256" key="19">
    <source>
        <dbReference type="ARBA" id="ARBA00048921"/>
    </source>
</evidence>
<comment type="catalytic activity">
    <reaction evidence="14">
        <text>resolvin D1 + NAD(+) = 17-oxoresolvin D1 + NADH + H(+)</text>
        <dbReference type="Rhea" id="RHEA:50128"/>
        <dbReference type="ChEBI" id="CHEBI:15378"/>
        <dbReference type="ChEBI" id="CHEBI:57540"/>
        <dbReference type="ChEBI" id="CHEBI:57945"/>
        <dbReference type="ChEBI" id="CHEBI:132079"/>
        <dbReference type="ChEBI" id="CHEBI:132081"/>
    </reaction>
    <physiologicalReaction direction="left-to-right" evidence="14">
        <dbReference type="Rhea" id="RHEA:50129"/>
    </physiologicalReaction>
</comment>
<comment type="catalytic activity">
    <reaction evidence="15">
        <text>resolvin D2 + NAD(+) = 7-oxoresolvin D2 + NADH + H(+)</text>
        <dbReference type="Rhea" id="RHEA:53584"/>
        <dbReference type="ChEBI" id="CHEBI:15378"/>
        <dbReference type="ChEBI" id="CHEBI:57540"/>
        <dbReference type="ChEBI" id="CHEBI:57945"/>
        <dbReference type="ChEBI" id="CHEBI:133367"/>
        <dbReference type="ChEBI" id="CHEBI:137497"/>
    </reaction>
    <physiologicalReaction direction="left-to-right" evidence="15">
        <dbReference type="Rhea" id="RHEA:53585"/>
    </physiologicalReaction>
</comment>
<evidence type="ECO:0000256" key="5">
    <source>
        <dbReference type="ARBA" id="ARBA00040276"/>
    </source>
</evidence>
<comment type="catalytic activity">
    <reaction evidence="10">
        <text>resolvin D1 + NAD(+) = 8-oxoresolvin D1 + NADH + H(+)</text>
        <dbReference type="Rhea" id="RHEA:50124"/>
        <dbReference type="ChEBI" id="CHEBI:15378"/>
        <dbReference type="ChEBI" id="CHEBI:57540"/>
        <dbReference type="ChEBI" id="CHEBI:57945"/>
        <dbReference type="ChEBI" id="CHEBI:132079"/>
        <dbReference type="ChEBI" id="CHEBI:132080"/>
    </reaction>
    <physiologicalReaction direction="left-to-right" evidence="10">
        <dbReference type="Rhea" id="RHEA:50125"/>
    </physiologicalReaction>
</comment>
<evidence type="ECO:0000256" key="7">
    <source>
        <dbReference type="ARBA" id="ARBA00042026"/>
    </source>
</evidence>
<evidence type="ECO:0000256" key="2">
    <source>
        <dbReference type="ARBA" id="ARBA00023002"/>
    </source>
</evidence>
<dbReference type="EC" id="1.1.1.141" evidence="3"/>
<evidence type="ECO:0000256" key="17">
    <source>
        <dbReference type="ARBA" id="ARBA00048611"/>
    </source>
</evidence>
<comment type="catalytic activity">
    <reaction evidence="19">
        <text>resolvin D2 + NAD(+) = 16-oxoresolvin D2 + NADH + H(+)</text>
        <dbReference type="Rhea" id="RHEA:53588"/>
        <dbReference type="ChEBI" id="CHEBI:15378"/>
        <dbReference type="ChEBI" id="CHEBI:57540"/>
        <dbReference type="ChEBI" id="CHEBI:57945"/>
        <dbReference type="ChEBI" id="CHEBI:133367"/>
        <dbReference type="ChEBI" id="CHEBI:137498"/>
    </reaction>
    <physiologicalReaction direction="left-to-right" evidence="19">
        <dbReference type="Rhea" id="RHEA:53589"/>
    </physiologicalReaction>
</comment>
<comment type="catalytic activity">
    <reaction evidence="20">
        <text>(15S)-hydroxy-(5Z,8Z,11Z,13E)-eicosatetraenoate + NAD(+) = 15-oxo-(5Z,8Z,11Z,13E)-eicosatetraenoate + NADH + H(+)</text>
        <dbReference type="Rhea" id="RHEA:23260"/>
        <dbReference type="ChEBI" id="CHEBI:15378"/>
        <dbReference type="ChEBI" id="CHEBI:57409"/>
        <dbReference type="ChEBI" id="CHEBI:57410"/>
        <dbReference type="ChEBI" id="CHEBI:57540"/>
        <dbReference type="ChEBI" id="CHEBI:57945"/>
        <dbReference type="EC" id="1.1.1.232"/>
    </reaction>
    <physiologicalReaction direction="left-to-right" evidence="20">
        <dbReference type="Rhea" id="RHEA:23261"/>
    </physiologicalReaction>
</comment>
<evidence type="ECO:0000256" key="14">
    <source>
        <dbReference type="ARBA" id="ARBA00048170"/>
    </source>
</evidence>
<dbReference type="PANTHER" id="PTHR44229:SF4">
    <property type="entry name" value="15-HYDROXYPROSTAGLANDIN DEHYDROGENASE [NAD(+)]"/>
    <property type="match status" value="1"/>
</dbReference>